<proteinExistence type="predicted"/>
<gene>
    <name evidence="1" type="ORF">WOLCODRAFT_62791</name>
</gene>
<dbReference type="STRING" id="742152.A0A2H3J6Z4"/>
<protein>
    <submittedName>
        <fullName evidence="1">Uncharacterized protein</fullName>
    </submittedName>
</protein>
<dbReference type="Proteomes" id="UP000218811">
    <property type="component" value="Unassembled WGS sequence"/>
</dbReference>
<organism evidence="1 2">
    <name type="scientific">Wolfiporia cocos (strain MD-104)</name>
    <name type="common">Brown rot fungus</name>
    <dbReference type="NCBI Taxonomy" id="742152"/>
    <lineage>
        <taxon>Eukaryota</taxon>
        <taxon>Fungi</taxon>
        <taxon>Dikarya</taxon>
        <taxon>Basidiomycota</taxon>
        <taxon>Agaricomycotina</taxon>
        <taxon>Agaricomycetes</taxon>
        <taxon>Polyporales</taxon>
        <taxon>Phaeolaceae</taxon>
        <taxon>Wolfiporia</taxon>
    </lineage>
</organism>
<dbReference type="EMBL" id="KB467831">
    <property type="protein sequence ID" value="PCH34509.1"/>
    <property type="molecule type" value="Genomic_DNA"/>
</dbReference>
<name>A0A2H3J6Z4_WOLCO</name>
<keyword evidence="2" id="KW-1185">Reference proteome</keyword>
<sequence length="284" mass="32747">MDEIKRYLEFGHFDMFPLIGTFRKRDRFWQDDVAKSKQEQPCRQIIIAIHNAVKSDAAEIFDLQSPYRLVLKNHRHNAKDSTIYGHTFCMAFFDKIHAARTVSRLFASFAEVRSSCQAGFMVGMMATPLLSLPTDIWSLGYILGVRECDPEHIEYRQKVDRDLGSHLHGDRHRLKESSKAEEILSRITHSQSLSVSSEYLEAMNKSMDEMRTAFHSHIIQRTLKSTDWEDNPISGLRPYHEHLIIRSLFKFEEKALEDVTRELADNDAAKKAGDLFIAKGKVSS</sequence>
<dbReference type="AlphaFoldDB" id="A0A2H3J6Z4"/>
<reference evidence="1 2" key="1">
    <citation type="journal article" date="2012" name="Science">
        <title>The Paleozoic origin of enzymatic lignin decomposition reconstructed from 31 fungal genomes.</title>
        <authorList>
            <person name="Floudas D."/>
            <person name="Binder M."/>
            <person name="Riley R."/>
            <person name="Barry K."/>
            <person name="Blanchette R.A."/>
            <person name="Henrissat B."/>
            <person name="Martinez A.T."/>
            <person name="Otillar R."/>
            <person name="Spatafora J.W."/>
            <person name="Yadav J.S."/>
            <person name="Aerts A."/>
            <person name="Benoit I."/>
            <person name="Boyd A."/>
            <person name="Carlson A."/>
            <person name="Copeland A."/>
            <person name="Coutinho P.M."/>
            <person name="de Vries R.P."/>
            <person name="Ferreira P."/>
            <person name="Findley K."/>
            <person name="Foster B."/>
            <person name="Gaskell J."/>
            <person name="Glotzer D."/>
            <person name="Gorecki P."/>
            <person name="Heitman J."/>
            <person name="Hesse C."/>
            <person name="Hori C."/>
            <person name="Igarashi K."/>
            <person name="Jurgens J.A."/>
            <person name="Kallen N."/>
            <person name="Kersten P."/>
            <person name="Kohler A."/>
            <person name="Kuees U."/>
            <person name="Kumar T.K.A."/>
            <person name="Kuo A."/>
            <person name="LaButti K."/>
            <person name="Larrondo L.F."/>
            <person name="Lindquist E."/>
            <person name="Ling A."/>
            <person name="Lombard V."/>
            <person name="Lucas S."/>
            <person name="Lundell T."/>
            <person name="Martin R."/>
            <person name="McLaughlin D.J."/>
            <person name="Morgenstern I."/>
            <person name="Morin E."/>
            <person name="Murat C."/>
            <person name="Nagy L.G."/>
            <person name="Nolan M."/>
            <person name="Ohm R.A."/>
            <person name="Patyshakuliyeva A."/>
            <person name="Rokas A."/>
            <person name="Ruiz-Duenas F.J."/>
            <person name="Sabat G."/>
            <person name="Salamov A."/>
            <person name="Samejima M."/>
            <person name="Schmutz J."/>
            <person name="Slot J.C."/>
            <person name="St John F."/>
            <person name="Stenlid J."/>
            <person name="Sun H."/>
            <person name="Sun S."/>
            <person name="Syed K."/>
            <person name="Tsang A."/>
            <person name="Wiebenga A."/>
            <person name="Young D."/>
            <person name="Pisabarro A."/>
            <person name="Eastwood D.C."/>
            <person name="Martin F."/>
            <person name="Cullen D."/>
            <person name="Grigoriev I.V."/>
            <person name="Hibbett D.S."/>
        </authorList>
    </citation>
    <scope>NUCLEOTIDE SEQUENCE [LARGE SCALE GENOMIC DNA]</scope>
    <source>
        <strain evidence="1 2">MD-104</strain>
    </source>
</reference>
<accession>A0A2H3J6Z4</accession>
<evidence type="ECO:0000313" key="1">
    <source>
        <dbReference type="EMBL" id="PCH34509.1"/>
    </source>
</evidence>
<dbReference type="OMA" id="HEHLIIR"/>
<evidence type="ECO:0000313" key="2">
    <source>
        <dbReference type="Proteomes" id="UP000218811"/>
    </source>
</evidence>
<dbReference type="OrthoDB" id="3270319at2759"/>